<comment type="caution">
    <text evidence="3">The sequence shown here is derived from an EMBL/GenBank/DDBJ whole genome shotgun (WGS) entry which is preliminary data.</text>
</comment>
<evidence type="ECO:0000313" key="3">
    <source>
        <dbReference type="EMBL" id="MDR4305672.1"/>
    </source>
</evidence>
<name>A0ABU1DC67_9HYPH</name>
<feature type="chain" id="PRO_5045410939" evidence="2">
    <location>
        <begin position="22"/>
        <end position="82"/>
    </location>
</feature>
<feature type="signal peptide" evidence="2">
    <location>
        <begin position="1"/>
        <end position="21"/>
    </location>
</feature>
<keyword evidence="4" id="KW-1185">Reference proteome</keyword>
<dbReference type="EMBL" id="JADBEO010000005">
    <property type="protein sequence ID" value="MDR4305672.1"/>
    <property type="molecule type" value="Genomic_DNA"/>
</dbReference>
<proteinExistence type="predicted"/>
<gene>
    <name evidence="3" type="ORF">IHQ68_03420</name>
</gene>
<dbReference type="RefSeq" id="WP_309388866.1">
    <property type="nucleotide sequence ID" value="NZ_JADBEO010000005.1"/>
</dbReference>
<keyword evidence="2" id="KW-0732">Signal</keyword>
<evidence type="ECO:0000313" key="4">
    <source>
        <dbReference type="Proteomes" id="UP001181622"/>
    </source>
</evidence>
<feature type="region of interest" description="Disordered" evidence="1">
    <location>
        <begin position="60"/>
        <end position="82"/>
    </location>
</feature>
<organism evidence="3 4">
    <name type="scientific">Chelatococcus sambhunathii</name>
    <dbReference type="NCBI Taxonomy" id="363953"/>
    <lineage>
        <taxon>Bacteria</taxon>
        <taxon>Pseudomonadati</taxon>
        <taxon>Pseudomonadota</taxon>
        <taxon>Alphaproteobacteria</taxon>
        <taxon>Hyphomicrobiales</taxon>
        <taxon>Chelatococcaceae</taxon>
        <taxon>Chelatococcus</taxon>
    </lineage>
</organism>
<dbReference type="Proteomes" id="UP001181622">
    <property type="component" value="Unassembled WGS sequence"/>
</dbReference>
<reference evidence="3" key="1">
    <citation type="submission" date="2020-10" db="EMBL/GenBank/DDBJ databases">
        <authorList>
            <person name="Abbas A."/>
            <person name="Razzaq R."/>
            <person name="Waqas M."/>
            <person name="Abbas N."/>
            <person name="Nielsen T.K."/>
            <person name="Hansen L.H."/>
            <person name="Hussain S."/>
            <person name="Shahid M."/>
        </authorList>
    </citation>
    <scope>NUCLEOTIDE SEQUENCE</scope>
    <source>
        <strain evidence="3">S14</strain>
    </source>
</reference>
<feature type="compositionally biased region" description="Acidic residues" evidence="1">
    <location>
        <begin position="66"/>
        <end position="82"/>
    </location>
</feature>
<sequence>MKFGVTLVIASAIATMLTAGAAEARNTPCSGKKGGVVGCQGEKFLCRNGTLSKSKRTCSSAAAASEADEAEDQGDDEGKEPR</sequence>
<accession>A0ABU1DC67</accession>
<evidence type="ECO:0000256" key="1">
    <source>
        <dbReference type="SAM" id="MobiDB-lite"/>
    </source>
</evidence>
<protein>
    <submittedName>
        <fullName evidence="3">Uncharacterized protein</fullName>
    </submittedName>
</protein>
<evidence type="ECO:0000256" key="2">
    <source>
        <dbReference type="SAM" id="SignalP"/>
    </source>
</evidence>